<dbReference type="Gene3D" id="2.60.40.10">
    <property type="entry name" value="Immunoglobulins"/>
    <property type="match status" value="1"/>
</dbReference>
<gene>
    <name evidence="2" type="ORF">NQ318_008963</name>
</gene>
<dbReference type="PANTHER" id="PTHR21261:SF17">
    <property type="entry name" value="BEAT VI"/>
    <property type="match status" value="1"/>
</dbReference>
<dbReference type="FunFam" id="2.60.40.10:FF:000437">
    <property type="entry name" value="Beat-IIIc, isoform A"/>
    <property type="match status" value="1"/>
</dbReference>
<proteinExistence type="predicted"/>
<protein>
    <recommendedName>
        <fullName evidence="1">Ig-like domain-containing protein</fullName>
    </recommendedName>
</protein>
<dbReference type="InterPro" id="IPR013783">
    <property type="entry name" value="Ig-like_fold"/>
</dbReference>
<dbReference type="InterPro" id="IPR007110">
    <property type="entry name" value="Ig-like_dom"/>
</dbReference>
<evidence type="ECO:0000313" key="2">
    <source>
        <dbReference type="EMBL" id="KAJ8961278.1"/>
    </source>
</evidence>
<organism evidence="2 3">
    <name type="scientific">Aromia moschata</name>
    <dbReference type="NCBI Taxonomy" id="1265417"/>
    <lineage>
        <taxon>Eukaryota</taxon>
        <taxon>Metazoa</taxon>
        <taxon>Ecdysozoa</taxon>
        <taxon>Arthropoda</taxon>
        <taxon>Hexapoda</taxon>
        <taxon>Insecta</taxon>
        <taxon>Pterygota</taxon>
        <taxon>Neoptera</taxon>
        <taxon>Endopterygota</taxon>
        <taxon>Coleoptera</taxon>
        <taxon>Polyphaga</taxon>
        <taxon>Cucujiformia</taxon>
        <taxon>Chrysomeloidea</taxon>
        <taxon>Cerambycidae</taxon>
        <taxon>Cerambycinae</taxon>
        <taxon>Callichromatini</taxon>
        <taxon>Aromia</taxon>
    </lineage>
</organism>
<dbReference type="PROSITE" id="PS50835">
    <property type="entry name" value="IG_LIKE"/>
    <property type="match status" value="1"/>
</dbReference>
<dbReference type="SMART" id="SM00409">
    <property type="entry name" value="IG"/>
    <property type="match status" value="1"/>
</dbReference>
<reference evidence="2" key="1">
    <citation type="journal article" date="2023" name="Insect Mol. Biol.">
        <title>Genome sequencing provides insights into the evolution of gene families encoding plant cell wall-degrading enzymes in longhorned beetles.</title>
        <authorList>
            <person name="Shin N.R."/>
            <person name="Okamura Y."/>
            <person name="Kirsch R."/>
            <person name="Pauchet Y."/>
        </authorList>
    </citation>
    <scope>NUCLEOTIDE SEQUENCE</scope>
    <source>
        <strain evidence="2">AMC_N1</strain>
    </source>
</reference>
<keyword evidence="3" id="KW-1185">Reference proteome</keyword>
<name>A0AAV8ZD48_9CUCU</name>
<dbReference type="Proteomes" id="UP001162162">
    <property type="component" value="Unassembled WGS sequence"/>
</dbReference>
<feature type="non-terminal residue" evidence="2">
    <location>
        <position position="242"/>
    </location>
</feature>
<sequence length="242" mass="26994">MKSTALRALRIHVPEVVQSGDTVTLSCEYDLEQVALYSIKWYWNDVEFYRFVPKESPPFRAFPMTHVNIDTSRSGPTEVTLKGVRRQLTGDYKCEVSADGPLFHTEIRVAHMIVADLPDGNPVMDIEPAKVELGKRMEARCYSSGSNPAANPNLVSEDGEEVKLYPLLIDTDEALGLQSSTSRIEMTALRSYFIGGIMTIKCEGTIYSIWHKYVEKLVRDDAPQLAPVLGGSTSHSHTDQVI</sequence>
<accession>A0AAV8ZD48</accession>
<dbReference type="EMBL" id="JAPWTK010000006">
    <property type="protein sequence ID" value="KAJ8961278.1"/>
    <property type="molecule type" value="Genomic_DNA"/>
</dbReference>
<dbReference type="PANTHER" id="PTHR21261">
    <property type="entry name" value="BEAT PROTEIN"/>
    <property type="match status" value="1"/>
</dbReference>
<dbReference type="InterPro" id="IPR003599">
    <property type="entry name" value="Ig_sub"/>
</dbReference>
<comment type="caution">
    <text evidence="2">The sequence shown here is derived from an EMBL/GenBank/DDBJ whole genome shotgun (WGS) entry which is preliminary data.</text>
</comment>
<dbReference type="SUPFAM" id="SSF48726">
    <property type="entry name" value="Immunoglobulin"/>
    <property type="match status" value="1"/>
</dbReference>
<dbReference type="AlphaFoldDB" id="A0AAV8ZD48"/>
<evidence type="ECO:0000313" key="3">
    <source>
        <dbReference type="Proteomes" id="UP001162162"/>
    </source>
</evidence>
<evidence type="ECO:0000259" key="1">
    <source>
        <dbReference type="PROSITE" id="PS50835"/>
    </source>
</evidence>
<dbReference type="InterPro" id="IPR036179">
    <property type="entry name" value="Ig-like_dom_sf"/>
</dbReference>
<feature type="domain" description="Ig-like" evidence="1">
    <location>
        <begin position="17"/>
        <end position="110"/>
    </location>
</feature>